<dbReference type="PANTHER" id="PTHR31286:SF167">
    <property type="entry name" value="OS09G0268800 PROTEIN"/>
    <property type="match status" value="1"/>
</dbReference>
<comment type="caution">
    <text evidence="2">The sequence shown here is derived from an EMBL/GenBank/DDBJ whole genome shotgun (WGS) entry which is preliminary data.</text>
</comment>
<organism evidence="2 3">
    <name type="scientific">Trema orientale</name>
    <name type="common">Charcoal tree</name>
    <name type="synonym">Celtis orientalis</name>
    <dbReference type="NCBI Taxonomy" id="63057"/>
    <lineage>
        <taxon>Eukaryota</taxon>
        <taxon>Viridiplantae</taxon>
        <taxon>Streptophyta</taxon>
        <taxon>Embryophyta</taxon>
        <taxon>Tracheophyta</taxon>
        <taxon>Spermatophyta</taxon>
        <taxon>Magnoliopsida</taxon>
        <taxon>eudicotyledons</taxon>
        <taxon>Gunneridae</taxon>
        <taxon>Pentapetalae</taxon>
        <taxon>rosids</taxon>
        <taxon>fabids</taxon>
        <taxon>Rosales</taxon>
        <taxon>Cannabaceae</taxon>
        <taxon>Trema</taxon>
    </lineage>
</organism>
<evidence type="ECO:0000313" key="2">
    <source>
        <dbReference type="EMBL" id="PON39233.1"/>
    </source>
</evidence>
<accession>A0A2P5ARR0</accession>
<sequence length="193" mass="22260">MLFTKYLRISLGLVLNMNTLFITEEEEGAIGIDEGIVSKGKEEILNGLLGKLLIHKPYNRNASKAIMELIWQVQKGLMICEVDRDIYLFSFTDASERQSVLNREPWNFDKSLLILKPLDDEADTGWDGYSLTHFWIQIYNLPLHGRVKEIADQIGNQVGMCMDVDTDEQGRCWGRFVRARVFIDVSKSMRRRA</sequence>
<name>A0A2P5ARR0_TREOI</name>
<keyword evidence="3" id="KW-1185">Reference proteome</keyword>
<protein>
    <recommendedName>
        <fullName evidence="1">DUF4283 domain-containing protein</fullName>
    </recommendedName>
</protein>
<dbReference type="PANTHER" id="PTHR31286">
    <property type="entry name" value="GLYCINE-RICH CELL WALL STRUCTURAL PROTEIN 1.8-LIKE"/>
    <property type="match status" value="1"/>
</dbReference>
<dbReference type="OrthoDB" id="1750606at2759"/>
<evidence type="ECO:0000259" key="1">
    <source>
        <dbReference type="Pfam" id="PF14111"/>
    </source>
</evidence>
<feature type="domain" description="DUF4283" evidence="1">
    <location>
        <begin position="48"/>
        <end position="122"/>
    </location>
</feature>
<dbReference type="AlphaFoldDB" id="A0A2P5ARR0"/>
<proteinExistence type="predicted"/>
<dbReference type="EMBL" id="JXTC01000725">
    <property type="protein sequence ID" value="PON39233.1"/>
    <property type="molecule type" value="Genomic_DNA"/>
</dbReference>
<dbReference type="Pfam" id="PF14111">
    <property type="entry name" value="DUF4283"/>
    <property type="match status" value="1"/>
</dbReference>
<dbReference type="STRING" id="63057.A0A2P5ARR0"/>
<evidence type="ECO:0000313" key="3">
    <source>
        <dbReference type="Proteomes" id="UP000237000"/>
    </source>
</evidence>
<reference evidence="3" key="1">
    <citation type="submission" date="2016-06" db="EMBL/GenBank/DDBJ databases">
        <title>Parallel loss of symbiosis genes in relatives of nitrogen-fixing non-legume Parasponia.</title>
        <authorList>
            <person name="Van Velzen R."/>
            <person name="Holmer R."/>
            <person name="Bu F."/>
            <person name="Rutten L."/>
            <person name="Van Zeijl A."/>
            <person name="Liu W."/>
            <person name="Santuari L."/>
            <person name="Cao Q."/>
            <person name="Sharma T."/>
            <person name="Shen D."/>
            <person name="Roswanjaya Y."/>
            <person name="Wardhani T."/>
            <person name="Kalhor M.S."/>
            <person name="Jansen J."/>
            <person name="Van den Hoogen J."/>
            <person name="Gungor B."/>
            <person name="Hartog M."/>
            <person name="Hontelez J."/>
            <person name="Verver J."/>
            <person name="Yang W.-C."/>
            <person name="Schijlen E."/>
            <person name="Repin R."/>
            <person name="Schilthuizen M."/>
            <person name="Schranz E."/>
            <person name="Heidstra R."/>
            <person name="Miyata K."/>
            <person name="Fedorova E."/>
            <person name="Kohlen W."/>
            <person name="Bisseling T."/>
            <person name="Smit S."/>
            <person name="Geurts R."/>
        </authorList>
    </citation>
    <scope>NUCLEOTIDE SEQUENCE [LARGE SCALE GENOMIC DNA]</scope>
    <source>
        <strain evidence="3">cv. RG33-2</strain>
    </source>
</reference>
<dbReference type="Proteomes" id="UP000237000">
    <property type="component" value="Unassembled WGS sequence"/>
</dbReference>
<gene>
    <name evidence="2" type="ORF">TorRG33x02_343260</name>
</gene>
<dbReference type="InParanoid" id="A0A2P5ARR0"/>
<dbReference type="InterPro" id="IPR040256">
    <property type="entry name" value="At4g02000-like"/>
</dbReference>
<dbReference type="InterPro" id="IPR025558">
    <property type="entry name" value="DUF4283"/>
</dbReference>